<dbReference type="InterPro" id="IPR047682">
    <property type="entry name" value="SepH-like"/>
</dbReference>
<dbReference type="Proteomes" id="UP000216057">
    <property type="component" value="Unassembled WGS sequence"/>
</dbReference>
<reference evidence="3 4" key="1">
    <citation type="journal article" date="2017" name="BMC Genomics">
        <title>Comparative genomic and phylogenomic analyses of the Bifidobacteriaceae family.</title>
        <authorList>
            <person name="Lugli G.A."/>
            <person name="Milani C."/>
            <person name="Turroni F."/>
            <person name="Duranti S."/>
            <person name="Mancabelli L."/>
            <person name="Mangifesta M."/>
            <person name="Ferrario C."/>
            <person name="Modesto M."/>
            <person name="Mattarelli P."/>
            <person name="Jiri K."/>
            <person name="van Sinderen D."/>
            <person name="Ventura M."/>
        </authorList>
    </citation>
    <scope>NUCLEOTIDE SEQUENCE [LARGE SCALE GENOMIC DNA]</scope>
    <source>
        <strain evidence="3 4">DSM 100216</strain>
    </source>
</reference>
<dbReference type="EMBL" id="MWWZ01000008">
    <property type="protein sequence ID" value="OZG67523.1"/>
    <property type="molecule type" value="Genomic_DNA"/>
</dbReference>
<proteinExistence type="predicted"/>
<evidence type="ECO:0000259" key="2">
    <source>
        <dbReference type="Pfam" id="PF11268"/>
    </source>
</evidence>
<evidence type="ECO:0000256" key="1">
    <source>
        <dbReference type="SAM" id="MobiDB-lite"/>
    </source>
</evidence>
<sequence>MFHSMESGAHMPQDRLEEARFDHVGETGELVFSCGGQLFAVTVDDALEHAILEAKQLASEHQRNSRQPRQQTVLPISQIQSLIRAGADPTRVAERYELSEALVRRFSAAVETEKQYAIEQFLSVPAPKESKVRTLSELVERTLASVGIGMESVVWRATRRGLEPWHITAQFSTAGRTAKAEWTWDMHDNSVASLNNTARKLLGEQNLNAGADASPDAPMPTLPGDSVRSARIERAVSAWNTPKPTLPAARPETRQQASPNIGRDQSTSVPNPADETEADEQPQQYPGGLTQPDIMQTLAEISHESDARGTAPDTTPAERPAAVQNTTEASTDGSAPETREQTPAAGKPAAKRKSGRSAVPSWDEILFGD</sequence>
<dbReference type="NCBIfam" id="NF040712">
    <property type="entry name" value="SepH"/>
    <property type="match status" value="1"/>
</dbReference>
<organism evidence="3 4">
    <name type="scientific">Bifidobacterium eulemuris</name>
    <dbReference type="NCBI Taxonomy" id="1765219"/>
    <lineage>
        <taxon>Bacteria</taxon>
        <taxon>Bacillati</taxon>
        <taxon>Actinomycetota</taxon>
        <taxon>Actinomycetes</taxon>
        <taxon>Bifidobacteriales</taxon>
        <taxon>Bifidobacteriaceae</taxon>
        <taxon>Bifidobacterium</taxon>
    </lineage>
</organism>
<evidence type="ECO:0000313" key="3">
    <source>
        <dbReference type="EMBL" id="OZG67523.1"/>
    </source>
</evidence>
<feature type="compositionally biased region" description="Polar residues" evidence="1">
    <location>
        <begin position="323"/>
        <end position="333"/>
    </location>
</feature>
<dbReference type="InterPro" id="IPR021421">
    <property type="entry name" value="DUF3071"/>
</dbReference>
<dbReference type="AlphaFoldDB" id="A0A261G8J3"/>
<evidence type="ECO:0000313" key="4">
    <source>
        <dbReference type="Proteomes" id="UP000216057"/>
    </source>
</evidence>
<dbReference type="Pfam" id="PF11268">
    <property type="entry name" value="DUF3071"/>
    <property type="match status" value="1"/>
</dbReference>
<protein>
    <recommendedName>
        <fullName evidence="2">DUF3071 domain-containing protein</fullName>
    </recommendedName>
</protein>
<feature type="compositionally biased region" description="Polar residues" evidence="1">
    <location>
        <begin position="254"/>
        <end position="270"/>
    </location>
</feature>
<gene>
    <name evidence="3" type="ORF">BEUL_1614</name>
</gene>
<feature type="region of interest" description="Disordered" evidence="1">
    <location>
        <begin position="237"/>
        <end position="369"/>
    </location>
</feature>
<feature type="domain" description="DUF3071" evidence="2">
    <location>
        <begin position="17"/>
        <end position="184"/>
    </location>
</feature>
<comment type="caution">
    <text evidence="3">The sequence shown here is derived from an EMBL/GenBank/DDBJ whole genome shotgun (WGS) entry which is preliminary data.</text>
</comment>
<accession>A0A261G8J3</accession>
<name>A0A261G8J3_9BIFI</name>